<keyword evidence="8" id="KW-1185">Reference proteome</keyword>
<dbReference type="OMA" id="LAWCASD"/>
<dbReference type="PANTHER" id="PTHR35042:SF1">
    <property type="entry name" value="DUF1772-DOMAIN-CONTAINING PROTEIN"/>
    <property type="match status" value="1"/>
</dbReference>
<evidence type="ECO:0000256" key="6">
    <source>
        <dbReference type="SAM" id="Phobius"/>
    </source>
</evidence>
<dbReference type="EMBL" id="JH921440">
    <property type="protein sequence ID" value="EKD15970.1"/>
    <property type="molecule type" value="Genomic_DNA"/>
</dbReference>
<dbReference type="KEGG" id="mbe:MBM_05981"/>
<name>K1WES0_MARBU</name>
<protein>
    <recommendedName>
        <fullName evidence="9">DUF1772-domain-containing protein</fullName>
    </recommendedName>
</protein>
<feature type="transmembrane region" description="Helical" evidence="6">
    <location>
        <begin position="63"/>
        <end position="81"/>
    </location>
</feature>
<dbReference type="InterPro" id="IPR013901">
    <property type="entry name" value="Anthrone_oxy"/>
</dbReference>
<dbReference type="InParanoid" id="K1WES0"/>
<sequence length="171" mass="17734">MATTTSNPLPLPIRLAQTLGITTSLVLAGTSLSTSTTTIPRLLESPPALLLQQWRHMYAAGRATAPPVAAVAALSYFFLAYRARSGAGAGAGAGMYVAAGLLSVGIVPYTFAVMMRTNRRLLGRAAELGVEVEGEGEESAHQLVDRWGVLNLGRAAMLLASGLLGVWGVVG</sequence>
<keyword evidence="4 6" id="KW-0472">Membrane</keyword>
<evidence type="ECO:0008006" key="9">
    <source>
        <dbReference type="Google" id="ProtNLM"/>
    </source>
</evidence>
<evidence type="ECO:0000256" key="4">
    <source>
        <dbReference type="ARBA" id="ARBA00023136"/>
    </source>
</evidence>
<dbReference type="eggNOG" id="ENOG502SBMN">
    <property type="taxonomic scope" value="Eukaryota"/>
</dbReference>
<dbReference type="Proteomes" id="UP000006753">
    <property type="component" value="Unassembled WGS sequence"/>
</dbReference>
<dbReference type="PANTHER" id="PTHR35042">
    <property type="entry name" value="ANTHRONE OXYGENASE ENCC"/>
    <property type="match status" value="1"/>
</dbReference>
<proteinExistence type="inferred from homology"/>
<keyword evidence="2 6" id="KW-0812">Transmembrane</keyword>
<evidence type="ECO:0000256" key="5">
    <source>
        <dbReference type="ARBA" id="ARBA00034313"/>
    </source>
</evidence>
<feature type="transmembrane region" description="Helical" evidence="6">
    <location>
        <begin position="93"/>
        <end position="114"/>
    </location>
</feature>
<dbReference type="OrthoDB" id="5954308at2759"/>
<gene>
    <name evidence="7" type="ORF">MBM_05981</name>
</gene>
<evidence type="ECO:0000256" key="1">
    <source>
        <dbReference type="ARBA" id="ARBA00004141"/>
    </source>
</evidence>
<dbReference type="HOGENOM" id="CLU_105974_2_1_1"/>
<evidence type="ECO:0000313" key="8">
    <source>
        <dbReference type="Proteomes" id="UP000006753"/>
    </source>
</evidence>
<dbReference type="Pfam" id="PF08592">
    <property type="entry name" value="Anthrone_oxy"/>
    <property type="match status" value="1"/>
</dbReference>
<evidence type="ECO:0000313" key="7">
    <source>
        <dbReference type="EMBL" id="EKD15970.1"/>
    </source>
</evidence>
<evidence type="ECO:0000256" key="3">
    <source>
        <dbReference type="ARBA" id="ARBA00022989"/>
    </source>
</evidence>
<keyword evidence="3 6" id="KW-1133">Transmembrane helix</keyword>
<comment type="subcellular location">
    <subcellularLocation>
        <location evidence="1">Membrane</location>
        <topology evidence="1">Multi-pass membrane protein</topology>
    </subcellularLocation>
</comment>
<organism evidence="7 8">
    <name type="scientific">Marssonina brunnea f. sp. multigermtubi (strain MB_m1)</name>
    <name type="common">Marssonina leaf spot fungus</name>
    <dbReference type="NCBI Taxonomy" id="1072389"/>
    <lineage>
        <taxon>Eukaryota</taxon>
        <taxon>Fungi</taxon>
        <taxon>Dikarya</taxon>
        <taxon>Ascomycota</taxon>
        <taxon>Pezizomycotina</taxon>
        <taxon>Leotiomycetes</taxon>
        <taxon>Helotiales</taxon>
        <taxon>Drepanopezizaceae</taxon>
        <taxon>Drepanopeziza</taxon>
    </lineage>
</organism>
<dbReference type="AlphaFoldDB" id="K1WES0"/>
<accession>K1WES0</accession>
<feature type="transmembrane region" description="Helical" evidence="6">
    <location>
        <begin position="152"/>
        <end position="170"/>
    </location>
</feature>
<dbReference type="GeneID" id="18761916"/>
<comment type="similarity">
    <text evidence="5">Belongs to the anthrone oxygenase family.</text>
</comment>
<dbReference type="GO" id="GO:0016020">
    <property type="term" value="C:membrane"/>
    <property type="evidence" value="ECO:0007669"/>
    <property type="project" value="UniProtKB-SubCell"/>
</dbReference>
<dbReference type="RefSeq" id="XP_007293870.1">
    <property type="nucleotide sequence ID" value="XM_007293808.1"/>
</dbReference>
<evidence type="ECO:0000256" key="2">
    <source>
        <dbReference type="ARBA" id="ARBA00022692"/>
    </source>
</evidence>
<reference evidence="7 8" key="1">
    <citation type="journal article" date="2012" name="BMC Genomics">
        <title>Sequencing the genome of Marssonina brunnea reveals fungus-poplar co-evolution.</title>
        <authorList>
            <person name="Zhu S."/>
            <person name="Cao Y.-Z."/>
            <person name="Jiang C."/>
            <person name="Tan B.-Y."/>
            <person name="Wang Z."/>
            <person name="Feng S."/>
            <person name="Zhang L."/>
            <person name="Su X.-H."/>
            <person name="Brejova B."/>
            <person name="Vinar T."/>
            <person name="Xu M."/>
            <person name="Wang M.-X."/>
            <person name="Zhang S.-G."/>
            <person name="Huang M.-R."/>
            <person name="Wu R."/>
            <person name="Zhou Y."/>
        </authorList>
    </citation>
    <scope>NUCLEOTIDE SEQUENCE [LARGE SCALE GENOMIC DNA]</scope>
    <source>
        <strain evidence="7 8">MB_m1</strain>
    </source>
</reference>